<gene>
    <name evidence="6" type="primary">gltC_2</name>
    <name evidence="6" type="ORF">PAECIP111893_02351</name>
</gene>
<dbReference type="PANTHER" id="PTHR30126">
    <property type="entry name" value="HTH-TYPE TRANSCRIPTIONAL REGULATOR"/>
    <property type="match status" value="1"/>
</dbReference>
<proteinExistence type="inferred from homology"/>
<keyword evidence="4" id="KW-0804">Transcription</keyword>
<dbReference type="PRINTS" id="PR00039">
    <property type="entry name" value="HTHLYSR"/>
</dbReference>
<protein>
    <submittedName>
        <fullName evidence="6">HTH-type transcriptional regulator GltC</fullName>
    </submittedName>
</protein>
<evidence type="ECO:0000256" key="4">
    <source>
        <dbReference type="ARBA" id="ARBA00023163"/>
    </source>
</evidence>
<name>A0ABM9C9K0_9BACL</name>
<reference evidence="6" key="1">
    <citation type="submission" date="2022-01" db="EMBL/GenBank/DDBJ databases">
        <authorList>
            <person name="Criscuolo A."/>
        </authorList>
    </citation>
    <scope>NUCLEOTIDE SEQUENCE</scope>
    <source>
        <strain evidence="6">CIP111893</strain>
    </source>
</reference>
<dbReference type="RefSeq" id="WP_236342239.1">
    <property type="nucleotide sequence ID" value="NZ_CAKMMF010000011.1"/>
</dbReference>
<dbReference type="InterPro" id="IPR005119">
    <property type="entry name" value="LysR_subst-bd"/>
</dbReference>
<dbReference type="EMBL" id="CAKMMF010000011">
    <property type="protein sequence ID" value="CAH1205452.1"/>
    <property type="molecule type" value="Genomic_DNA"/>
</dbReference>
<evidence type="ECO:0000256" key="3">
    <source>
        <dbReference type="ARBA" id="ARBA00023125"/>
    </source>
</evidence>
<dbReference type="PROSITE" id="PS50931">
    <property type="entry name" value="HTH_LYSR"/>
    <property type="match status" value="1"/>
</dbReference>
<comment type="similarity">
    <text evidence="1">Belongs to the LysR transcriptional regulatory family.</text>
</comment>
<dbReference type="PANTHER" id="PTHR30126:SF40">
    <property type="entry name" value="HTH-TYPE TRANSCRIPTIONAL REGULATOR GLTR"/>
    <property type="match status" value="1"/>
</dbReference>
<accession>A0ABM9C9K0</accession>
<dbReference type="CDD" id="cd05466">
    <property type="entry name" value="PBP2_LTTR_substrate"/>
    <property type="match status" value="1"/>
</dbReference>
<dbReference type="Proteomes" id="UP000838686">
    <property type="component" value="Unassembled WGS sequence"/>
</dbReference>
<dbReference type="SUPFAM" id="SSF53850">
    <property type="entry name" value="Periplasmic binding protein-like II"/>
    <property type="match status" value="1"/>
</dbReference>
<dbReference type="Pfam" id="PF03466">
    <property type="entry name" value="LysR_substrate"/>
    <property type="match status" value="1"/>
</dbReference>
<evidence type="ECO:0000313" key="6">
    <source>
        <dbReference type="EMBL" id="CAH1205452.1"/>
    </source>
</evidence>
<organism evidence="6 7">
    <name type="scientific">Paenibacillus plantiphilus</name>
    <dbReference type="NCBI Taxonomy" id="2905650"/>
    <lineage>
        <taxon>Bacteria</taxon>
        <taxon>Bacillati</taxon>
        <taxon>Bacillota</taxon>
        <taxon>Bacilli</taxon>
        <taxon>Bacillales</taxon>
        <taxon>Paenibacillaceae</taxon>
        <taxon>Paenibacillus</taxon>
    </lineage>
</organism>
<keyword evidence="7" id="KW-1185">Reference proteome</keyword>
<evidence type="ECO:0000313" key="7">
    <source>
        <dbReference type="Proteomes" id="UP000838686"/>
    </source>
</evidence>
<keyword evidence="2" id="KW-0805">Transcription regulation</keyword>
<dbReference type="Gene3D" id="1.10.10.10">
    <property type="entry name" value="Winged helix-like DNA-binding domain superfamily/Winged helix DNA-binding domain"/>
    <property type="match status" value="1"/>
</dbReference>
<evidence type="ECO:0000256" key="1">
    <source>
        <dbReference type="ARBA" id="ARBA00009437"/>
    </source>
</evidence>
<keyword evidence="3" id="KW-0238">DNA-binding</keyword>
<dbReference type="InterPro" id="IPR036390">
    <property type="entry name" value="WH_DNA-bd_sf"/>
</dbReference>
<dbReference type="InterPro" id="IPR000847">
    <property type="entry name" value="LysR_HTH_N"/>
</dbReference>
<dbReference type="SUPFAM" id="SSF46785">
    <property type="entry name" value="Winged helix' DNA-binding domain"/>
    <property type="match status" value="1"/>
</dbReference>
<evidence type="ECO:0000259" key="5">
    <source>
        <dbReference type="PROSITE" id="PS50931"/>
    </source>
</evidence>
<sequence length="295" mass="33941">MNIQQLRVIVELSKRKSLIEIGEALEITQPTVSFHMRKLEEELGISLFMKEKRNLVLTKACHELVPYAKKILELMDEAKQKMHLVQNKENSRLRISAGHTPATYYLPSYIQLFQQLHPDIELNLSVNQAKKSIQMLRERQIDLAIVSLESFSIAGLNIHPLKEDKLLLVYAPINRLASLSEITIKDLDNEVFLLHEEGATSRIVANDWAKQTGLLMPQRMELASIETIKEGVKRNMGIGILPEKSIVSEIESGQLLSIPLPEYEHRRCICLVYHNEEQLPPEVKLFIWFTIENMK</sequence>
<dbReference type="Gene3D" id="3.40.190.290">
    <property type="match status" value="1"/>
</dbReference>
<dbReference type="InterPro" id="IPR036388">
    <property type="entry name" value="WH-like_DNA-bd_sf"/>
</dbReference>
<dbReference type="Pfam" id="PF00126">
    <property type="entry name" value="HTH_1"/>
    <property type="match status" value="1"/>
</dbReference>
<comment type="caution">
    <text evidence="6">The sequence shown here is derived from an EMBL/GenBank/DDBJ whole genome shotgun (WGS) entry which is preliminary data.</text>
</comment>
<evidence type="ECO:0000256" key="2">
    <source>
        <dbReference type="ARBA" id="ARBA00023015"/>
    </source>
</evidence>
<feature type="domain" description="HTH lysR-type" evidence="5">
    <location>
        <begin position="1"/>
        <end position="58"/>
    </location>
</feature>